<dbReference type="Pfam" id="PF12796">
    <property type="entry name" value="Ank_2"/>
    <property type="match status" value="2"/>
</dbReference>
<dbReference type="SUPFAM" id="SSF48403">
    <property type="entry name" value="Ankyrin repeat"/>
    <property type="match status" value="1"/>
</dbReference>
<comment type="caution">
    <text evidence="4">The sequence shown here is derived from an EMBL/GenBank/DDBJ whole genome shotgun (WGS) entry which is preliminary data.</text>
</comment>
<dbReference type="PROSITE" id="PS50088">
    <property type="entry name" value="ANK_REPEAT"/>
    <property type="match status" value="2"/>
</dbReference>
<dbReference type="InterPro" id="IPR036770">
    <property type="entry name" value="Ankyrin_rpt-contain_sf"/>
</dbReference>
<keyword evidence="2 3" id="KW-0040">ANK repeat</keyword>
<gene>
    <name evidence="4" type="ORF">Daus18300_014061</name>
</gene>
<evidence type="ECO:0000313" key="5">
    <source>
        <dbReference type="Proteomes" id="UP001583177"/>
    </source>
</evidence>
<evidence type="ECO:0000256" key="1">
    <source>
        <dbReference type="ARBA" id="ARBA00022737"/>
    </source>
</evidence>
<dbReference type="InterPro" id="IPR002110">
    <property type="entry name" value="Ankyrin_rpt"/>
</dbReference>
<dbReference type="PANTHER" id="PTHR24198">
    <property type="entry name" value="ANKYRIN REPEAT AND PROTEIN KINASE DOMAIN-CONTAINING PROTEIN"/>
    <property type="match status" value="1"/>
</dbReference>
<feature type="repeat" description="ANK" evidence="3">
    <location>
        <begin position="224"/>
        <end position="260"/>
    </location>
</feature>
<evidence type="ECO:0008006" key="6">
    <source>
        <dbReference type="Google" id="ProtNLM"/>
    </source>
</evidence>
<organism evidence="4 5">
    <name type="scientific">Diaporthe australafricana</name>
    <dbReference type="NCBI Taxonomy" id="127596"/>
    <lineage>
        <taxon>Eukaryota</taxon>
        <taxon>Fungi</taxon>
        <taxon>Dikarya</taxon>
        <taxon>Ascomycota</taxon>
        <taxon>Pezizomycotina</taxon>
        <taxon>Sordariomycetes</taxon>
        <taxon>Sordariomycetidae</taxon>
        <taxon>Diaporthales</taxon>
        <taxon>Diaporthaceae</taxon>
        <taxon>Diaporthe</taxon>
    </lineage>
</organism>
<dbReference type="Proteomes" id="UP001583177">
    <property type="component" value="Unassembled WGS sequence"/>
</dbReference>
<name>A0ABR3VWM3_9PEZI</name>
<keyword evidence="5" id="KW-1185">Reference proteome</keyword>
<proteinExistence type="predicted"/>
<protein>
    <recommendedName>
        <fullName evidence="6">Ankyrin repeat protein</fullName>
    </recommendedName>
</protein>
<keyword evidence="1" id="KW-0677">Repeat</keyword>
<dbReference type="PANTHER" id="PTHR24198:SF165">
    <property type="entry name" value="ANKYRIN REPEAT-CONTAINING PROTEIN-RELATED"/>
    <property type="match status" value="1"/>
</dbReference>
<evidence type="ECO:0000256" key="3">
    <source>
        <dbReference type="PROSITE-ProRule" id="PRU00023"/>
    </source>
</evidence>
<dbReference type="Gene3D" id="1.25.40.20">
    <property type="entry name" value="Ankyrin repeat-containing domain"/>
    <property type="match status" value="2"/>
</dbReference>
<dbReference type="SUPFAM" id="SSF57850">
    <property type="entry name" value="RING/U-box"/>
    <property type="match status" value="1"/>
</dbReference>
<feature type="repeat" description="ANK" evidence="3">
    <location>
        <begin position="83"/>
        <end position="115"/>
    </location>
</feature>
<evidence type="ECO:0000313" key="4">
    <source>
        <dbReference type="EMBL" id="KAL1847091.1"/>
    </source>
</evidence>
<sequence>MLLEFRPQLDHEDLSDKTLLHFTSANTTRVILRLLVNAGAKVDGLNNIGESPISRAVHLGNVDAVRYLLTKPAARLTINNVGDNGAPLHVACRYTTMEMAKTLIDNGADVNLYYDDGLGSTAPISYACTREGDNFDPEKDKLIMYLLEGTSADITGKEDESNSIHVASLACSADLIRLFIMHRVDTQLRDQIGRRTVHLACYNSLEALEALNPSDQDFTARDKLGRVPLHFAVLSGQLDLLEHVLERSKAAGLDIDVTDNDGWTPLLWAARGLAVYKWDLDERDPRANEVTQFLLDNKADPCTRGHVYRERKRTQDEQWSAGTIAAYHGLPDLADALDDAHVNPSGRMISRSRISNNEYKKEHARLRRTIGEAWRGFYCVGCYLTLHGTYFVCDKCSFYLCFKCYRSKEALHPHHDFEVNDGETSYKPNRVQFRANDEYRGEDSLDDEVISSDEDL</sequence>
<evidence type="ECO:0000256" key="2">
    <source>
        <dbReference type="ARBA" id="ARBA00023043"/>
    </source>
</evidence>
<accession>A0ABR3VWM3</accession>
<dbReference type="SMART" id="SM00248">
    <property type="entry name" value="ANK"/>
    <property type="match status" value="7"/>
</dbReference>
<dbReference type="EMBL" id="JAWRVE010000251">
    <property type="protein sequence ID" value="KAL1847091.1"/>
    <property type="molecule type" value="Genomic_DNA"/>
</dbReference>
<reference evidence="4 5" key="1">
    <citation type="journal article" date="2024" name="IMA Fungus">
        <title>IMA Genome - F19 : A genome assembly and annotation guide to empower mycologists, including annotated draft genome sequences of Ceratocystis pirilliformis, Diaporthe australafricana, Fusarium ophioides, Paecilomyces lecythidis, and Sporothrix stenoceras.</title>
        <authorList>
            <person name="Aylward J."/>
            <person name="Wilson A.M."/>
            <person name="Visagie C.M."/>
            <person name="Spraker J."/>
            <person name="Barnes I."/>
            <person name="Buitendag C."/>
            <person name="Ceriani C."/>
            <person name="Del Mar Angel L."/>
            <person name="du Plessis D."/>
            <person name="Fuchs T."/>
            <person name="Gasser K."/>
            <person name="Kramer D."/>
            <person name="Li W."/>
            <person name="Munsamy K."/>
            <person name="Piso A."/>
            <person name="Price J.L."/>
            <person name="Sonnekus B."/>
            <person name="Thomas C."/>
            <person name="van der Nest A."/>
            <person name="van Dijk A."/>
            <person name="van Heerden A."/>
            <person name="van Vuuren N."/>
            <person name="Yilmaz N."/>
            <person name="Duong T.A."/>
            <person name="van der Merwe N.A."/>
            <person name="Wingfield M.J."/>
            <person name="Wingfield B.D."/>
        </authorList>
    </citation>
    <scope>NUCLEOTIDE SEQUENCE [LARGE SCALE GENOMIC DNA]</scope>
    <source>
        <strain evidence="4 5">CMW 18300</strain>
    </source>
</reference>
<dbReference type="PROSITE" id="PS50297">
    <property type="entry name" value="ANK_REP_REGION"/>
    <property type="match status" value="2"/>
</dbReference>